<protein>
    <submittedName>
        <fullName evidence="1">1,4-alpha-glucan branching protein</fullName>
    </submittedName>
</protein>
<dbReference type="CDD" id="cd07184">
    <property type="entry name" value="E_set_Isoamylase_like_N"/>
    <property type="match status" value="1"/>
</dbReference>
<evidence type="ECO:0000313" key="1">
    <source>
        <dbReference type="EMBL" id="NBI51895.1"/>
    </source>
</evidence>
<comment type="caution">
    <text evidence="1">The sequence shown here is derived from an EMBL/GenBank/DDBJ whole genome shotgun (WGS) entry which is preliminary data.</text>
</comment>
<evidence type="ECO:0000313" key="2">
    <source>
        <dbReference type="Proteomes" id="UP000738517"/>
    </source>
</evidence>
<dbReference type="InterPro" id="IPR014756">
    <property type="entry name" value="Ig_E-set"/>
</dbReference>
<dbReference type="Gene3D" id="2.60.40.10">
    <property type="entry name" value="Immunoglobulins"/>
    <property type="match status" value="1"/>
</dbReference>
<name>A0ABW9YEN0_9GAMM</name>
<dbReference type="SUPFAM" id="SSF81296">
    <property type="entry name" value="E set domains"/>
    <property type="match status" value="1"/>
</dbReference>
<accession>A0ABW9YEN0</accession>
<sequence>MIKKRVFKTKDEVEVTFEWPVDDDIDVISLVADFNQWEVKPMSLNKRTKTFKYKVRLGKNQSYQFRYLLNDNVWENDPDADSLVENDFGSKNSLLSTY</sequence>
<organism evidence="1 2">
    <name type="scientific">Photobacterium alginatilyticum</name>
    <dbReference type="NCBI Taxonomy" id="1775171"/>
    <lineage>
        <taxon>Bacteria</taxon>
        <taxon>Pseudomonadati</taxon>
        <taxon>Pseudomonadota</taxon>
        <taxon>Gammaproteobacteria</taxon>
        <taxon>Vibrionales</taxon>
        <taxon>Vibrionaceae</taxon>
        <taxon>Photobacterium</taxon>
    </lineage>
</organism>
<reference evidence="1 2" key="1">
    <citation type="journal article" date="2017" name="Int. J. Syst. Evol. Microbiol.">
        <title>Photobacterium alginatilyticum sp. nov., a marine bacterium isolated from bottom seawater.</title>
        <authorList>
            <person name="Wang X."/>
            <person name="Wang Y."/>
            <person name="Yang X."/>
            <person name="Sun H."/>
            <person name="Li B."/>
            <person name="Zhang X.H."/>
        </authorList>
    </citation>
    <scope>NUCLEOTIDE SEQUENCE [LARGE SCALE GENOMIC DNA]</scope>
    <source>
        <strain evidence="1 2">P03D4</strain>
    </source>
</reference>
<proteinExistence type="predicted"/>
<gene>
    <name evidence="1" type="ORF">EIZ48_04835</name>
</gene>
<dbReference type="InterPro" id="IPR013783">
    <property type="entry name" value="Ig-like_fold"/>
</dbReference>
<dbReference type="RefSeq" id="WP_160648951.1">
    <property type="nucleotide sequence ID" value="NZ_RSEJ01000003.1"/>
</dbReference>
<keyword evidence="2" id="KW-1185">Reference proteome</keyword>
<dbReference type="EMBL" id="RSEJ01000003">
    <property type="protein sequence ID" value="NBI51895.1"/>
    <property type="molecule type" value="Genomic_DNA"/>
</dbReference>
<dbReference type="Proteomes" id="UP000738517">
    <property type="component" value="Unassembled WGS sequence"/>
</dbReference>